<dbReference type="EMBL" id="GBRH01248332">
    <property type="protein sequence ID" value="JAD49563.1"/>
    <property type="molecule type" value="Transcribed_RNA"/>
</dbReference>
<accession>A0A0A9AI87</accession>
<reference evidence="1" key="1">
    <citation type="submission" date="2014-09" db="EMBL/GenBank/DDBJ databases">
        <authorList>
            <person name="Magalhaes I.L.F."/>
            <person name="Oliveira U."/>
            <person name="Santos F.R."/>
            <person name="Vidigal T.H.D.A."/>
            <person name="Brescovit A.D."/>
            <person name="Santos A.J."/>
        </authorList>
    </citation>
    <scope>NUCLEOTIDE SEQUENCE</scope>
    <source>
        <tissue evidence="1">Shoot tissue taken approximately 20 cm above the soil surface</tissue>
    </source>
</reference>
<sequence>MIACYLYSKVQGLFRARSIL</sequence>
<evidence type="ECO:0000313" key="1">
    <source>
        <dbReference type="EMBL" id="JAD49563.1"/>
    </source>
</evidence>
<proteinExistence type="predicted"/>
<name>A0A0A9AI87_ARUDO</name>
<reference evidence="1" key="2">
    <citation type="journal article" date="2015" name="Data Brief">
        <title>Shoot transcriptome of the giant reed, Arundo donax.</title>
        <authorList>
            <person name="Barrero R.A."/>
            <person name="Guerrero F.D."/>
            <person name="Moolhuijzen P."/>
            <person name="Goolsby J.A."/>
            <person name="Tidwell J."/>
            <person name="Bellgard S.E."/>
            <person name="Bellgard M.I."/>
        </authorList>
    </citation>
    <scope>NUCLEOTIDE SEQUENCE</scope>
    <source>
        <tissue evidence="1">Shoot tissue taken approximately 20 cm above the soil surface</tissue>
    </source>
</reference>
<protein>
    <submittedName>
        <fullName evidence="1">Uncharacterized protein</fullName>
    </submittedName>
</protein>
<dbReference type="AlphaFoldDB" id="A0A0A9AI87"/>
<organism evidence="1">
    <name type="scientific">Arundo donax</name>
    <name type="common">Giant reed</name>
    <name type="synonym">Donax arundinaceus</name>
    <dbReference type="NCBI Taxonomy" id="35708"/>
    <lineage>
        <taxon>Eukaryota</taxon>
        <taxon>Viridiplantae</taxon>
        <taxon>Streptophyta</taxon>
        <taxon>Embryophyta</taxon>
        <taxon>Tracheophyta</taxon>
        <taxon>Spermatophyta</taxon>
        <taxon>Magnoliopsida</taxon>
        <taxon>Liliopsida</taxon>
        <taxon>Poales</taxon>
        <taxon>Poaceae</taxon>
        <taxon>PACMAD clade</taxon>
        <taxon>Arundinoideae</taxon>
        <taxon>Arundineae</taxon>
        <taxon>Arundo</taxon>
    </lineage>
</organism>